<name>A0ABU7YZK0_9GAMM</name>
<accession>A0ABU7YZK0</accession>
<protein>
    <submittedName>
        <fullName evidence="2">Uncharacterized protein</fullName>
    </submittedName>
</protein>
<evidence type="ECO:0000313" key="3">
    <source>
        <dbReference type="Proteomes" id="UP001355056"/>
    </source>
</evidence>
<evidence type="ECO:0000256" key="1">
    <source>
        <dbReference type="SAM" id="MobiDB-lite"/>
    </source>
</evidence>
<keyword evidence="3" id="KW-1185">Reference proteome</keyword>
<sequence length="125" mass="13207">MKKEVVVRRIKLLFWTFLLTAYSVVAAGVVIDVFGEDYRGMSAVTATSVHSPLEKRTAGATQVAAAYRADSGAPFSALPTGSSFKVIWPDGSSEYVTVVSVSSSDGVRPIPGTQRPAQAADGGRR</sequence>
<dbReference type="Proteomes" id="UP001355056">
    <property type="component" value="Unassembled WGS sequence"/>
</dbReference>
<reference evidence="2 3" key="1">
    <citation type="journal article" date="2016" name="Int. J. Syst. Evol. Microbiol.">
        <title>Lysobacter erysipheiresistens sp. nov., an antagonist of powdery mildew, isolated from tobacco-cultivated soil.</title>
        <authorList>
            <person name="Xie B."/>
            <person name="Li T."/>
            <person name="Lin X."/>
            <person name="Wang C.J."/>
            <person name="Chen Y.J."/>
            <person name="Liu W.J."/>
            <person name="Zhao Z.W."/>
        </authorList>
    </citation>
    <scope>NUCLEOTIDE SEQUENCE [LARGE SCALE GENOMIC DNA]</scope>
    <source>
        <strain evidence="2 3">RS-LYSO-3</strain>
    </source>
</reference>
<feature type="region of interest" description="Disordered" evidence="1">
    <location>
        <begin position="103"/>
        <end position="125"/>
    </location>
</feature>
<organism evidence="2 3">
    <name type="scientific">Novilysobacter erysipheiresistens</name>
    <dbReference type="NCBI Taxonomy" id="1749332"/>
    <lineage>
        <taxon>Bacteria</taxon>
        <taxon>Pseudomonadati</taxon>
        <taxon>Pseudomonadota</taxon>
        <taxon>Gammaproteobacteria</taxon>
        <taxon>Lysobacterales</taxon>
        <taxon>Lysobacteraceae</taxon>
        <taxon>Novilysobacter</taxon>
    </lineage>
</organism>
<dbReference type="RefSeq" id="WP_332616921.1">
    <property type="nucleotide sequence ID" value="NZ_JAXGFP010000005.1"/>
</dbReference>
<gene>
    <name evidence="2" type="ORF">SNE34_10300</name>
</gene>
<evidence type="ECO:0000313" key="2">
    <source>
        <dbReference type="EMBL" id="MEG3184400.1"/>
    </source>
</evidence>
<dbReference type="EMBL" id="JAXGFP010000005">
    <property type="protein sequence ID" value="MEG3184400.1"/>
    <property type="molecule type" value="Genomic_DNA"/>
</dbReference>
<comment type="caution">
    <text evidence="2">The sequence shown here is derived from an EMBL/GenBank/DDBJ whole genome shotgun (WGS) entry which is preliminary data.</text>
</comment>
<proteinExistence type="predicted"/>